<feature type="compositionally biased region" description="Acidic residues" evidence="1">
    <location>
        <begin position="47"/>
        <end position="64"/>
    </location>
</feature>
<evidence type="ECO:0000313" key="2">
    <source>
        <dbReference type="EMBL" id="KAK9268980.1"/>
    </source>
</evidence>
<feature type="region of interest" description="Disordered" evidence="1">
    <location>
        <begin position="368"/>
        <end position="428"/>
    </location>
</feature>
<accession>A0AAP0R507</accession>
<dbReference type="AlphaFoldDB" id="A0AAP0R507"/>
<feature type="compositionally biased region" description="Polar residues" evidence="1">
    <location>
        <begin position="156"/>
        <end position="165"/>
    </location>
</feature>
<feature type="region of interest" description="Disordered" evidence="1">
    <location>
        <begin position="188"/>
        <end position="238"/>
    </location>
</feature>
<feature type="compositionally biased region" description="Polar residues" evidence="1">
    <location>
        <begin position="368"/>
        <end position="384"/>
    </location>
</feature>
<comment type="caution">
    <text evidence="2">The sequence shown here is derived from an EMBL/GenBank/DDBJ whole genome shotgun (WGS) entry which is preliminary data.</text>
</comment>
<name>A0AAP0R507_LIQFO</name>
<proteinExistence type="predicted"/>
<reference evidence="2 3" key="1">
    <citation type="journal article" date="2024" name="Plant J.">
        <title>Genome sequences and population genomics reveal climatic adaptation and genomic divergence between two closely related sweetgum species.</title>
        <authorList>
            <person name="Xu W.Q."/>
            <person name="Ren C.Q."/>
            <person name="Zhang X.Y."/>
            <person name="Comes H.P."/>
            <person name="Liu X.H."/>
            <person name="Li Y.G."/>
            <person name="Kettle C.J."/>
            <person name="Jalonen R."/>
            <person name="Gaisberger H."/>
            <person name="Ma Y.Z."/>
            <person name="Qiu Y.X."/>
        </authorList>
    </citation>
    <scope>NUCLEOTIDE SEQUENCE [LARGE SCALE GENOMIC DNA]</scope>
    <source>
        <strain evidence="2">Hangzhou</strain>
    </source>
</reference>
<feature type="compositionally biased region" description="Basic and acidic residues" evidence="1">
    <location>
        <begin position="87"/>
        <end position="98"/>
    </location>
</feature>
<evidence type="ECO:0000256" key="1">
    <source>
        <dbReference type="SAM" id="MobiDB-lite"/>
    </source>
</evidence>
<dbReference type="PANTHER" id="PTHR38371:SF1">
    <property type="entry name" value="RHO GTPASE-ACTIVATING PROTEIN"/>
    <property type="match status" value="1"/>
</dbReference>
<keyword evidence="3" id="KW-1185">Reference proteome</keyword>
<protein>
    <submittedName>
        <fullName evidence="2">Uncharacterized protein</fullName>
    </submittedName>
</protein>
<feature type="compositionally biased region" description="Basic residues" evidence="1">
    <location>
        <begin position="468"/>
        <end position="481"/>
    </location>
</feature>
<evidence type="ECO:0000313" key="3">
    <source>
        <dbReference type="Proteomes" id="UP001415857"/>
    </source>
</evidence>
<feature type="compositionally biased region" description="Acidic residues" evidence="1">
    <location>
        <begin position="188"/>
        <end position="201"/>
    </location>
</feature>
<feature type="compositionally biased region" description="Polar residues" evidence="1">
    <location>
        <begin position="118"/>
        <end position="145"/>
    </location>
</feature>
<organism evidence="2 3">
    <name type="scientific">Liquidambar formosana</name>
    <name type="common">Formosan gum</name>
    <dbReference type="NCBI Taxonomy" id="63359"/>
    <lineage>
        <taxon>Eukaryota</taxon>
        <taxon>Viridiplantae</taxon>
        <taxon>Streptophyta</taxon>
        <taxon>Embryophyta</taxon>
        <taxon>Tracheophyta</taxon>
        <taxon>Spermatophyta</taxon>
        <taxon>Magnoliopsida</taxon>
        <taxon>eudicotyledons</taxon>
        <taxon>Gunneridae</taxon>
        <taxon>Pentapetalae</taxon>
        <taxon>Saxifragales</taxon>
        <taxon>Altingiaceae</taxon>
        <taxon>Liquidambar</taxon>
    </lineage>
</organism>
<dbReference type="EMBL" id="JBBPBK010000015">
    <property type="protein sequence ID" value="KAK9268980.1"/>
    <property type="molecule type" value="Genomic_DNA"/>
</dbReference>
<sequence>MADFEAPSFSLGLDFDSEPQFSPREDSTVTPKGAPDASTNGNFRTPEDDDEEFEQLVVDSDPEVGGDPPRLLKRLRRGSTIGSASVPKRESLKVRCNGDDDIEEFSSQEDLRREDRSSTQYHSMCSSSKFPLNGQGFLTTQSASQSRERKRRQVPHASTSSSLETNSDKLIFPKLTISPLRRFQLIDSDSDSDSDDFSVDEDVPRDSNKIDPLLKEKRSMPGQNVAPSGEKRTKTSVSLPQNKDLWEDFCPMARFNIPTPALDEVCEEYFRSVTNKNEVQRPASDVCVSNSKGCNQKKNISQDVQHHWDLADPRPPAHLYFFHDDPRIQKLVRSRLPNFFPLDVVNNRGNKQPGGPVIDYMSQFNHGEASKQQVTQNSNVMRSSTKGRRNSKKSNAEEVPNASGSWVNPKQCASIPKDAGRRRVHADGRSAGHWYTAADGRRVYVTKGGQEMTGQIAYRHYRKESGARFKKSKKKTRSKKK</sequence>
<feature type="region of interest" description="Disordered" evidence="1">
    <location>
        <begin position="449"/>
        <end position="481"/>
    </location>
</feature>
<feature type="compositionally biased region" description="Basic and acidic residues" evidence="1">
    <location>
        <begin position="418"/>
        <end position="428"/>
    </location>
</feature>
<gene>
    <name evidence="2" type="ORF">L1049_000747</name>
</gene>
<dbReference type="Proteomes" id="UP001415857">
    <property type="component" value="Unassembled WGS sequence"/>
</dbReference>
<feature type="compositionally biased region" description="Basic and acidic residues" evidence="1">
    <location>
        <begin position="202"/>
        <end position="219"/>
    </location>
</feature>
<feature type="region of interest" description="Disordered" evidence="1">
    <location>
        <begin position="1"/>
        <end position="165"/>
    </location>
</feature>
<dbReference type="PANTHER" id="PTHR38371">
    <property type="entry name" value="RHO GTPASE-ACTIVATING PROTEIN"/>
    <property type="match status" value="1"/>
</dbReference>